<reference evidence="2" key="1">
    <citation type="submission" date="2014-02" db="EMBL/GenBank/DDBJ databases">
        <authorList>
            <person name="Gan H."/>
        </authorList>
    </citation>
    <scope>NUCLEOTIDE SEQUENCE [LARGE SCALE GENOMIC DNA]</scope>
    <source>
        <strain evidence="2">S1</strain>
    </source>
</reference>
<accession>A0A1L1PX93</accession>
<name>A0A1L1PX93_HYDIT</name>
<reference evidence="2" key="2">
    <citation type="submission" date="2014-11" db="EMBL/GenBank/DDBJ databases">
        <title>Draft genome sequence of Hydrogenophaga intermedia S1.</title>
        <authorList>
            <person name="Gan H.M."/>
            <person name="Chew T.H."/>
            <person name="Stolz A."/>
        </authorList>
    </citation>
    <scope>NUCLEOTIDE SEQUENCE [LARGE SCALE GENOMIC DNA]</scope>
    <source>
        <strain evidence="2">S1</strain>
    </source>
</reference>
<keyword evidence="2" id="KW-1185">Reference proteome</keyword>
<evidence type="ECO:0000313" key="1">
    <source>
        <dbReference type="EMBL" id="CDN90616.1"/>
    </source>
</evidence>
<protein>
    <submittedName>
        <fullName evidence="1">Uncharacterized protein</fullName>
    </submittedName>
</protein>
<sequence length="35" mass="4152">MDDHHPLERLYREAEDAAFNRYRQSLGLCVGDIPY</sequence>
<gene>
    <name evidence="1" type="ORF">BN948_05061</name>
</gene>
<dbReference type="EMBL" id="CCAE010000105">
    <property type="protein sequence ID" value="CDN90616.1"/>
    <property type="molecule type" value="Genomic_DNA"/>
</dbReference>
<proteinExistence type="predicted"/>
<organism evidence="1 2">
    <name type="scientific">Hydrogenophaga intermedia</name>
    <dbReference type="NCBI Taxonomy" id="65786"/>
    <lineage>
        <taxon>Bacteria</taxon>
        <taxon>Pseudomonadati</taxon>
        <taxon>Pseudomonadota</taxon>
        <taxon>Betaproteobacteria</taxon>
        <taxon>Burkholderiales</taxon>
        <taxon>Comamonadaceae</taxon>
        <taxon>Hydrogenophaga</taxon>
    </lineage>
</organism>
<evidence type="ECO:0000313" key="2">
    <source>
        <dbReference type="Proteomes" id="UP000028878"/>
    </source>
</evidence>
<dbReference type="Proteomes" id="UP000028878">
    <property type="component" value="Unassembled WGS sequence"/>
</dbReference>
<dbReference type="AlphaFoldDB" id="A0A1L1PX93"/>